<dbReference type="RefSeq" id="WP_303686152.1">
    <property type="nucleotide sequence ID" value="NZ_CAJXYO010000016.1"/>
</dbReference>
<dbReference type="GO" id="GO:0006487">
    <property type="term" value="P:protein N-linked glycosylation"/>
    <property type="evidence" value="ECO:0007669"/>
    <property type="project" value="TreeGrafter"/>
</dbReference>
<proteinExistence type="inferred from homology"/>
<evidence type="ECO:0000256" key="5">
    <source>
        <dbReference type="ARBA" id="ARBA00022676"/>
    </source>
</evidence>
<comment type="pathway">
    <text evidence="2">Protein modification; protein glycosylation.</text>
</comment>
<dbReference type="PANTHER" id="PTHR10859">
    <property type="entry name" value="GLYCOSYL TRANSFERASE"/>
    <property type="match status" value="1"/>
</dbReference>
<keyword evidence="5" id="KW-0328">Glycosyltransferase</keyword>
<dbReference type="InterPro" id="IPR029044">
    <property type="entry name" value="Nucleotide-diphossugar_trans"/>
</dbReference>
<comment type="catalytic activity">
    <reaction evidence="12">
        <text>a di-trans,poly-cis-dolichyl phosphate + UDP-alpha-D-glucose = a di-trans,poly-cis-dolichyl beta-D-glucosyl phosphate + UDP</text>
        <dbReference type="Rhea" id="RHEA:15401"/>
        <dbReference type="Rhea" id="RHEA-COMP:19498"/>
        <dbReference type="Rhea" id="RHEA-COMP:19502"/>
        <dbReference type="ChEBI" id="CHEBI:57525"/>
        <dbReference type="ChEBI" id="CHEBI:57683"/>
        <dbReference type="ChEBI" id="CHEBI:58223"/>
        <dbReference type="ChEBI" id="CHEBI:58885"/>
        <dbReference type="EC" id="2.4.1.117"/>
    </reaction>
    <physiologicalReaction direction="left-to-right" evidence="12">
        <dbReference type="Rhea" id="RHEA:15402"/>
    </physiologicalReaction>
</comment>
<evidence type="ECO:0000256" key="7">
    <source>
        <dbReference type="ARBA" id="ARBA00022692"/>
    </source>
</evidence>
<name>A0A1Z8B5W8_9FLAO</name>
<keyword evidence="9" id="KW-0735">Signal-anchor</keyword>
<dbReference type="PANTHER" id="PTHR10859:SF91">
    <property type="entry name" value="DOLICHYL-PHOSPHATE BETA-GLUCOSYLTRANSFERASE"/>
    <property type="match status" value="1"/>
</dbReference>
<evidence type="ECO:0000256" key="4">
    <source>
        <dbReference type="ARBA" id="ARBA00012583"/>
    </source>
</evidence>
<evidence type="ECO:0000256" key="10">
    <source>
        <dbReference type="ARBA" id="ARBA00022989"/>
    </source>
</evidence>
<reference evidence="15" key="1">
    <citation type="journal article" date="2017" name="Proc. Natl. Acad. Sci. U.S.A.">
        <title>Simulation of Deepwater Horizon oil plume reveals substrate specialization within a complex community of hydrocarbon-degraders.</title>
        <authorList>
            <person name="Hu P."/>
            <person name="Dubinsky E.A."/>
            <person name="Probst A.J."/>
            <person name="Wang J."/>
            <person name="Sieber C.M.K."/>
            <person name="Tom L.M."/>
            <person name="Gardinali P."/>
            <person name="Banfield J.F."/>
            <person name="Atlas R.M."/>
            <person name="Andersen G.L."/>
        </authorList>
    </citation>
    <scope>NUCLEOTIDE SEQUENCE [LARGE SCALE GENOMIC DNA]</scope>
</reference>
<evidence type="ECO:0000256" key="12">
    <source>
        <dbReference type="ARBA" id="ARBA00045097"/>
    </source>
</evidence>
<accession>A0A1Z8B5W8</accession>
<keyword evidence="6 14" id="KW-0808">Transferase</keyword>
<evidence type="ECO:0000256" key="9">
    <source>
        <dbReference type="ARBA" id="ARBA00022968"/>
    </source>
</evidence>
<gene>
    <name evidence="14" type="ORF">A9Q93_04305</name>
</gene>
<dbReference type="Proteomes" id="UP000196102">
    <property type="component" value="Unassembled WGS sequence"/>
</dbReference>
<evidence type="ECO:0000256" key="6">
    <source>
        <dbReference type="ARBA" id="ARBA00022679"/>
    </source>
</evidence>
<organism evidence="14 15">
    <name type="scientific">Nonlabens dokdonensis</name>
    <dbReference type="NCBI Taxonomy" id="328515"/>
    <lineage>
        <taxon>Bacteria</taxon>
        <taxon>Pseudomonadati</taxon>
        <taxon>Bacteroidota</taxon>
        <taxon>Flavobacteriia</taxon>
        <taxon>Flavobacteriales</taxon>
        <taxon>Flavobacteriaceae</taxon>
        <taxon>Nonlabens</taxon>
    </lineage>
</organism>
<keyword evidence="10" id="KW-1133">Transmembrane helix</keyword>
<comment type="subcellular location">
    <subcellularLocation>
        <location evidence="1">Endoplasmic reticulum membrane</location>
        <topology evidence="1">Single-pass membrane protein</topology>
    </subcellularLocation>
</comment>
<dbReference type="SUPFAM" id="SSF53448">
    <property type="entry name" value="Nucleotide-diphospho-sugar transferases"/>
    <property type="match status" value="1"/>
</dbReference>
<keyword evidence="8" id="KW-0256">Endoplasmic reticulum</keyword>
<dbReference type="Pfam" id="PF00535">
    <property type="entry name" value="Glycos_transf_2"/>
    <property type="match status" value="1"/>
</dbReference>
<dbReference type="EMBL" id="MAAX01000073">
    <property type="protein sequence ID" value="OUS17991.1"/>
    <property type="molecule type" value="Genomic_DNA"/>
</dbReference>
<evidence type="ECO:0000256" key="3">
    <source>
        <dbReference type="ARBA" id="ARBA00006739"/>
    </source>
</evidence>
<dbReference type="AlphaFoldDB" id="A0A1Z8B5W8"/>
<dbReference type="InterPro" id="IPR001173">
    <property type="entry name" value="Glyco_trans_2-like"/>
</dbReference>
<dbReference type="InterPro" id="IPR035518">
    <property type="entry name" value="DPG_synthase"/>
</dbReference>
<evidence type="ECO:0000256" key="8">
    <source>
        <dbReference type="ARBA" id="ARBA00022824"/>
    </source>
</evidence>
<dbReference type="EC" id="2.4.1.117" evidence="4"/>
<feature type="domain" description="Glycosyltransferase 2-like" evidence="13">
    <location>
        <begin position="5"/>
        <end position="171"/>
    </location>
</feature>
<dbReference type="GO" id="GO:0004581">
    <property type="term" value="F:dolichyl-phosphate beta-glucosyltransferase activity"/>
    <property type="evidence" value="ECO:0007669"/>
    <property type="project" value="UniProtKB-EC"/>
</dbReference>
<dbReference type="Gene3D" id="3.90.550.10">
    <property type="entry name" value="Spore Coat Polysaccharide Biosynthesis Protein SpsA, Chain A"/>
    <property type="match status" value="1"/>
</dbReference>
<protein>
    <recommendedName>
        <fullName evidence="4">dolichyl-phosphate beta-glucosyltransferase</fullName>
        <ecNumber evidence="4">2.4.1.117</ecNumber>
    </recommendedName>
</protein>
<evidence type="ECO:0000256" key="11">
    <source>
        <dbReference type="ARBA" id="ARBA00023136"/>
    </source>
</evidence>
<evidence type="ECO:0000256" key="2">
    <source>
        <dbReference type="ARBA" id="ARBA00004922"/>
    </source>
</evidence>
<comment type="similarity">
    <text evidence="3">Belongs to the glycosyltransferase 2 family.</text>
</comment>
<dbReference type="CDD" id="cd04188">
    <property type="entry name" value="DPG_synthase"/>
    <property type="match status" value="1"/>
</dbReference>
<keyword evidence="7" id="KW-0812">Transmembrane</keyword>
<comment type="caution">
    <text evidence="14">The sequence shown here is derived from an EMBL/GenBank/DDBJ whole genome shotgun (WGS) entry which is preliminary data.</text>
</comment>
<evidence type="ECO:0000313" key="15">
    <source>
        <dbReference type="Proteomes" id="UP000196102"/>
    </source>
</evidence>
<keyword evidence="11" id="KW-0472">Membrane</keyword>
<evidence type="ECO:0000259" key="13">
    <source>
        <dbReference type="Pfam" id="PF00535"/>
    </source>
</evidence>
<evidence type="ECO:0000256" key="1">
    <source>
        <dbReference type="ARBA" id="ARBA00004389"/>
    </source>
</evidence>
<evidence type="ECO:0000313" key="14">
    <source>
        <dbReference type="EMBL" id="OUS17991.1"/>
    </source>
</evidence>
<sequence length="271" mass="30958">MKTGIIIPCYNEEKRLDQEAFVSFIKENEDYHLCFVNDGSKDDTLNVLYAMKDQAPQSISVIDVKKNSGKATAVRAGARFLYSQPYISNIGFIDADLSTDFKDFKDLVKTLEKENKIMVFGSRNSGGSSKIERDFMRNVLSKFIKQFILLILGMSIRDTQCGAKVFRKDIVPVIYKDAFLSKWLFDVEIFLRLKRHLGSENVMKRITEQPLMRWVHVDDSKLGTKDALIIPAKLTQIWLSYNVMRKADTIHNIYGGPFDLNPTSTEFSIAA</sequence>